<comment type="caution">
    <text evidence="1">The sequence shown here is derived from an EMBL/GenBank/DDBJ whole genome shotgun (WGS) entry which is preliminary data.</text>
</comment>
<sequence length="61" mass="6908">MPAEPRFEARKQADQTWTIFDRRTGQTAERSGLILAGLNKRAVLGLIHILEQIEDAPKLVH</sequence>
<gene>
    <name evidence="1" type="ORF">BCL32_3982</name>
</gene>
<organism evidence="1 2">
    <name type="scientific">Rhizobium mongolense USDA 1844</name>
    <dbReference type="NCBI Taxonomy" id="1079460"/>
    <lineage>
        <taxon>Bacteria</taxon>
        <taxon>Pseudomonadati</taxon>
        <taxon>Pseudomonadota</taxon>
        <taxon>Alphaproteobacteria</taxon>
        <taxon>Hyphomicrobiales</taxon>
        <taxon>Rhizobiaceae</taxon>
        <taxon>Rhizobium/Agrobacterium group</taxon>
        <taxon>Rhizobium</taxon>
    </lineage>
</organism>
<dbReference type="Proteomes" id="UP000319824">
    <property type="component" value="Unassembled WGS sequence"/>
</dbReference>
<proteinExistence type="predicted"/>
<accession>A0A559SN73</accession>
<reference evidence="1 2" key="1">
    <citation type="submission" date="2019-06" db="EMBL/GenBank/DDBJ databases">
        <title>Pac Bio to generate improved reference genome sequences for organisms with transposon mutant libraries (support for FEBA project).</title>
        <authorList>
            <person name="Blow M."/>
        </authorList>
    </citation>
    <scope>NUCLEOTIDE SEQUENCE [LARGE SCALE GENOMIC DNA]</scope>
    <source>
        <strain evidence="1 2">USDA 1844</strain>
    </source>
</reference>
<evidence type="ECO:0000313" key="1">
    <source>
        <dbReference type="EMBL" id="TVZ63807.1"/>
    </source>
</evidence>
<dbReference type="AlphaFoldDB" id="A0A559SN73"/>
<evidence type="ECO:0000313" key="2">
    <source>
        <dbReference type="Proteomes" id="UP000319824"/>
    </source>
</evidence>
<dbReference type="EMBL" id="VISO01000003">
    <property type="protein sequence ID" value="TVZ63807.1"/>
    <property type="molecule type" value="Genomic_DNA"/>
</dbReference>
<name>A0A559SN73_9HYPH</name>
<protein>
    <submittedName>
        <fullName evidence="1">Uncharacterized protein</fullName>
    </submittedName>
</protein>